<dbReference type="Gene3D" id="1.10.150.870">
    <property type="match status" value="1"/>
</dbReference>
<comment type="caution">
    <text evidence="10">The sequence shown here is derived from an EMBL/GenBank/DDBJ whole genome shotgun (WGS) entry which is preliminary data.</text>
</comment>
<keyword evidence="3" id="KW-0808">Transferase</keyword>
<evidence type="ECO:0000256" key="6">
    <source>
        <dbReference type="ARBA" id="ARBA00022932"/>
    </source>
</evidence>
<dbReference type="PANTHER" id="PTHR32294">
    <property type="entry name" value="DNA POLYMERASE III SUBUNIT ALPHA"/>
    <property type="match status" value="1"/>
</dbReference>
<feature type="domain" description="Polymerase/histidinol phosphatase N-terminal" evidence="9">
    <location>
        <begin position="4"/>
        <end position="71"/>
    </location>
</feature>
<proteinExistence type="predicted"/>
<protein>
    <recommendedName>
        <fullName evidence="2">DNA polymerase III subunit alpha</fullName>
        <ecNumber evidence="1">2.7.7.7</ecNumber>
    </recommendedName>
</protein>
<accession>V8C7T3</accession>
<dbReference type="InterPro" id="IPR040982">
    <property type="entry name" value="DNA_pol3_finger"/>
</dbReference>
<gene>
    <name evidence="10" type="ORF">HMPREF2086_01615</name>
</gene>
<feature type="compositionally biased region" description="Low complexity" evidence="8">
    <location>
        <begin position="926"/>
        <end position="939"/>
    </location>
</feature>
<keyword evidence="6" id="KW-0239">DNA-directed DNA polymerase</keyword>
<dbReference type="SUPFAM" id="SSF89550">
    <property type="entry name" value="PHP domain-like"/>
    <property type="match status" value="1"/>
</dbReference>
<dbReference type="eggNOG" id="COG0587">
    <property type="taxonomic scope" value="Bacteria"/>
</dbReference>
<dbReference type="Proteomes" id="UP000018731">
    <property type="component" value="Unassembled WGS sequence"/>
</dbReference>
<dbReference type="Pfam" id="PF02811">
    <property type="entry name" value="PHP"/>
    <property type="match status" value="1"/>
</dbReference>
<feature type="region of interest" description="Disordered" evidence="8">
    <location>
        <begin position="570"/>
        <end position="618"/>
    </location>
</feature>
<dbReference type="GO" id="GO:0003887">
    <property type="term" value="F:DNA-directed DNA polymerase activity"/>
    <property type="evidence" value="ECO:0007669"/>
    <property type="project" value="UniProtKB-KW"/>
</dbReference>
<feature type="compositionally biased region" description="Polar residues" evidence="8">
    <location>
        <begin position="913"/>
        <end position="925"/>
    </location>
</feature>
<reference evidence="10 11" key="1">
    <citation type="journal article" date="2014" name="Genome Announc.">
        <title>Draft genome sequences of six enterohepatic helicobacter species isolated from humans and one from rhesus macaques.</title>
        <authorList>
            <person name="Shen Z."/>
            <person name="Sheh A."/>
            <person name="Young S.K."/>
            <person name="Abouelliel A."/>
            <person name="Ward D.V."/>
            <person name="Earl A.M."/>
            <person name="Fox J.G."/>
        </authorList>
    </citation>
    <scope>NUCLEOTIDE SEQUENCE [LARGE SCALE GENOMIC DNA]</scope>
    <source>
        <strain evidence="10 11">MIT 99-5501</strain>
    </source>
</reference>
<organism evidence="10 11">
    <name type="scientific">Helicobacter macacae MIT 99-5501</name>
    <dbReference type="NCBI Taxonomy" id="1357400"/>
    <lineage>
        <taxon>Bacteria</taxon>
        <taxon>Pseudomonadati</taxon>
        <taxon>Campylobacterota</taxon>
        <taxon>Epsilonproteobacteria</taxon>
        <taxon>Campylobacterales</taxon>
        <taxon>Helicobacteraceae</taxon>
        <taxon>Helicobacter</taxon>
    </lineage>
</organism>
<dbReference type="Gene3D" id="3.20.20.140">
    <property type="entry name" value="Metal-dependent hydrolases"/>
    <property type="match status" value="1"/>
</dbReference>
<feature type="region of interest" description="Disordered" evidence="8">
    <location>
        <begin position="910"/>
        <end position="939"/>
    </location>
</feature>
<dbReference type="HOGENOM" id="CLU_001600_0_0_7"/>
<dbReference type="GO" id="GO:0006260">
    <property type="term" value="P:DNA replication"/>
    <property type="evidence" value="ECO:0007669"/>
    <property type="project" value="UniProtKB-KW"/>
</dbReference>
<feature type="compositionally biased region" description="Polar residues" evidence="8">
    <location>
        <begin position="591"/>
        <end position="618"/>
    </location>
</feature>
<dbReference type="InterPro" id="IPR041931">
    <property type="entry name" value="DNA_pol3_alpha_thumb_dom"/>
</dbReference>
<dbReference type="Pfam" id="PF14579">
    <property type="entry name" value="HHH_6"/>
    <property type="match status" value="1"/>
</dbReference>
<dbReference type="InterPro" id="IPR016195">
    <property type="entry name" value="Pol/histidinol_Pase-like"/>
</dbReference>
<dbReference type="GO" id="GO:0008408">
    <property type="term" value="F:3'-5' exonuclease activity"/>
    <property type="evidence" value="ECO:0007669"/>
    <property type="project" value="InterPro"/>
</dbReference>
<dbReference type="NCBIfam" id="TIGR00594">
    <property type="entry name" value="polc"/>
    <property type="match status" value="2"/>
</dbReference>
<sequence>MSYTHLHLHTEYSLLDGANKLEVLAKRLKELGMTSVAMTDHGNMFGAIDFYTKMKKYGINPIIGMEAYLHNNENLSDKATPQRFHLCLYAKNEIGYKNLMYLSSQAFINGFYFYPRINKKILRERSEGLICSSACLAGEVDWNLNLSEKNLMRGAGGYEAAKAAALEYKEIFGDDFYLEIMRHGIKAQEKIDTQILQIAKECDIKVIATNDAHYATKDDADFQEIIMCLGMGKTMSQERMKHTVKEFYVKSAQEMERIFADIPEAIANTQEIPDKCKDFKIDLKDDKHNPPTPPSFKFTKEYAQKEGLDMQSDEEYFKYKARKGLEERLANIPQEKHQSYKERLEYEIDIISSMKFPGYMLIVWDFINYAKQQGIPVGPGRGSAAGSLVAFCLHITDIDPMKYNLLFERFLNPERVSMPDIDTDFCQRRRQEVIKYMVDKYGKYNVAQVITFNKMLAKGVIRDVARVLDMPYKDADEFAKLIPEQLGITLKGYEKDGKFIEGAWELEPKIKALVEQNPLAKKVWENSLKVEGFNRNAGRHAAAIVLDSTQELWNKIPLFTLLDSRNKKKKKKSKSSASQTSENETNEDEANQSAESLSSNSQDLAQSSEQNPQATEDSSRVIVTQYSMKYLEPVDLVKFDFLGLKNLTQIDDTLKLIKERYGKSIDFTQVDVDDKEVYRLIQSGDTLGVFQIESGMFQGLSRRLKPSCFEDIVAIIALGRPGPMESGMVDDFVNRKHGLAPVTYMFKELKPILEPTYGTIVYQEQVMQIVQVIGGFSLGEADLIRRAMGKKDEQIMADNKEKFAQGALKNGHDEKKARELWDLIVKFAGYGFNKSHSAAYAMLTFQTAYLKTYYKHEFMAAQLTVESDKITKVAKYIQETRNMNLEVLPPHINLSVEFFGVADVAVSKDNAKSTEAQNTDSTQVDSSIESSGDSSPKSSTTKKIIFGLGAIKGVGKDVINDIIQTRKSSGEFKNLQDFVQRMDFSKLNKRSLEPLIKSGSLDNLGFSRACMMKHIDTICEIGRNKQKLEETIDSSLFSDSKEELSEVIFDFKDIKEFDTKTMLEYEYESLGIYITGHPLDEYAKEIKSIKNVVGIDKIEELKVGSSVMLIVKVMSVAKKVGKKSGKIYGSLKVIDLMGEIEITIFEQGLLKLDMLDLNKPVVLKGKIEEREEENQVRVFDILPFEEAKKQRIRIEYKQRDDYVEADGQYISKEDFKVADIKDIGFGHGCPLGLVLSREVSPKQLEKISASAKSNAGERELHIIIKEEGRQYRFKSHFLVSDRIKEDVLAMEEIEGVEWLDLVEA</sequence>
<dbReference type="PANTHER" id="PTHR32294:SF0">
    <property type="entry name" value="DNA POLYMERASE III SUBUNIT ALPHA"/>
    <property type="match status" value="1"/>
</dbReference>
<name>V8C7T3_9HELI</name>
<dbReference type="EC" id="2.7.7.7" evidence="1"/>
<evidence type="ECO:0000256" key="8">
    <source>
        <dbReference type="SAM" id="MobiDB-lite"/>
    </source>
</evidence>
<dbReference type="InterPro" id="IPR004013">
    <property type="entry name" value="PHP_dom"/>
</dbReference>
<dbReference type="InterPro" id="IPR003141">
    <property type="entry name" value="Pol/His_phosphatase_N"/>
</dbReference>
<dbReference type="STRING" id="1357400.HMPREF2086_01615"/>
<evidence type="ECO:0000259" key="9">
    <source>
        <dbReference type="SMART" id="SM00481"/>
    </source>
</evidence>
<dbReference type="PATRIC" id="fig|1357400.3.peg.2170"/>
<keyword evidence="5" id="KW-0235">DNA replication</keyword>
<evidence type="ECO:0000256" key="1">
    <source>
        <dbReference type="ARBA" id="ARBA00012417"/>
    </source>
</evidence>
<evidence type="ECO:0000256" key="2">
    <source>
        <dbReference type="ARBA" id="ARBA00019114"/>
    </source>
</evidence>
<keyword evidence="4" id="KW-0548">Nucleotidyltransferase</keyword>
<dbReference type="Pfam" id="PF17657">
    <property type="entry name" value="DNA_pol3_finger"/>
    <property type="match status" value="1"/>
</dbReference>
<dbReference type="Pfam" id="PF07733">
    <property type="entry name" value="DNA_pol3_alpha"/>
    <property type="match status" value="1"/>
</dbReference>
<dbReference type="Gene3D" id="1.10.10.1600">
    <property type="entry name" value="Bacterial DNA polymerase III alpha subunit, thumb domain"/>
    <property type="match status" value="1"/>
</dbReference>
<evidence type="ECO:0000313" key="11">
    <source>
        <dbReference type="Proteomes" id="UP000018731"/>
    </source>
</evidence>
<dbReference type="SMART" id="SM00481">
    <property type="entry name" value="POLIIIAc"/>
    <property type="match status" value="1"/>
</dbReference>
<evidence type="ECO:0000256" key="4">
    <source>
        <dbReference type="ARBA" id="ARBA00022695"/>
    </source>
</evidence>
<dbReference type="CDD" id="cd12113">
    <property type="entry name" value="PHP_PolIIIA_DnaE3"/>
    <property type="match status" value="1"/>
</dbReference>
<evidence type="ECO:0000313" key="10">
    <source>
        <dbReference type="EMBL" id="ETD22816.1"/>
    </source>
</evidence>
<dbReference type="InterPro" id="IPR004805">
    <property type="entry name" value="DnaE2/DnaE/PolC"/>
</dbReference>
<evidence type="ECO:0000256" key="3">
    <source>
        <dbReference type="ARBA" id="ARBA00022679"/>
    </source>
</evidence>
<keyword evidence="11" id="KW-1185">Reference proteome</keyword>
<dbReference type="CDD" id="cd04485">
    <property type="entry name" value="DnaE_OBF"/>
    <property type="match status" value="1"/>
</dbReference>
<evidence type="ECO:0000256" key="5">
    <source>
        <dbReference type="ARBA" id="ARBA00022705"/>
    </source>
</evidence>
<comment type="catalytic activity">
    <reaction evidence="7">
        <text>DNA(n) + a 2'-deoxyribonucleoside 5'-triphosphate = DNA(n+1) + diphosphate</text>
        <dbReference type="Rhea" id="RHEA:22508"/>
        <dbReference type="Rhea" id="RHEA-COMP:17339"/>
        <dbReference type="Rhea" id="RHEA-COMP:17340"/>
        <dbReference type="ChEBI" id="CHEBI:33019"/>
        <dbReference type="ChEBI" id="CHEBI:61560"/>
        <dbReference type="ChEBI" id="CHEBI:173112"/>
        <dbReference type="EC" id="2.7.7.7"/>
    </reaction>
</comment>
<dbReference type="InterPro" id="IPR011708">
    <property type="entry name" value="DNA_pol3_alpha_NTPase_dom"/>
</dbReference>
<evidence type="ECO:0000256" key="7">
    <source>
        <dbReference type="ARBA" id="ARBA00049244"/>
    </source>
</evidence>
<dbReference type="InterPro" id="IPR029460">
    <property type="entry name" value="DNAPol_HHH"/>
</dbReference>
<dbReference type="EMBL" id="AZJI01000007">
    <property type="protein sequence ID" value="ETD22816.1"/>
    <property type="molecule type" value="Genomic_DNA"/>
</dbReference>